<feature type="compositionally biased region" description="Basic and acidic residues" evidence="1">
    <location>
        <begin position="167"/>
        <end position="177"/>
    </location>
</feature>
<keyword evidence="2" id="KW-0732">Signal</keyword>
<gene>
    <name evidence="3" type="ORF">AFUS01_LOCUS44571</name>
</gene>
<evidence type="ECO:0000256" key="2">
    <source>
        <dbReference type="SAM" id="SignalP"/>
    </source>
</evidence>
<sequence>MRYSHAGLTLLLVLLQTAHYCQSDILNETTTVIKRQIDEKEQAEASRESRGVFTDWFLQQKGVIDDSEEHLDTTAAHADRNKHRRSKFLTHWCDWFGMNNHTTNDSRICGSNNTEDTSSTTDPSQLSQGGPLISDSLNSPESPVGLSGDRGTTTYQRIIVIHKVKQSVREKRSRREIPSNFIDAEQHPSPKLTPQQQNSSCSSSSSAEESNSVETGVRKKPYFFV</sequence>
<organism evidence="3 4">
    <name type="scientific">Allacma fusca</name>
    <dbReference type="NCBI Taxonomy" id="39272"/>
    <lineage>
        <taxon>Eukaryota</taxon>
        <taxon>Metazoa</taxon>
        <taxon>Ecdysozoa</taxon>
        <taxon>Arthropoda</taxon>
        <taxon>Hexapoda</taxon>
        <taxon>Collembola</taxon>
        <taxon>Symphypleona</taxon>
        <taxon>Sminthuridae</taxon>
        <taxon>Allacma</taxon>
    </lineage>
</organism>
<feature type="region of interest" description="Disordered" evidence="1">
    <location>
        <begin position="165"/>
        <end position="225"/>
    </location>
</feature>
<proteinExistence type="predicted"/>
<reference evidence="3" key="1">
    <citation type="submission" date="2021-06" db="EMBL/GenBank/DDBJ databases">
        <authorList>
            <person name="Hodson N. C."/>
            <person name="Mongue J. A."/>
            <person name="Jaron S. K."/>
        </authorList>
    </citation>
    <scope>NUCLEOTIDE SEQUENCE</scope>
</reference>
<dbReference type="Proteomes" id="UP000708208">
    <property type="component" value="Unassembled WGS sequence"/>
</dbReference>
<feature type="compositionally biased region" description="Low complexity" evidence="1">
    <location>
        <begin position="198"/>
        <end position="212"/>
    </location>
</feature>
<dbReference type="EMBL" id="CAJVCH010570547">
    <property type="protein sequence ID" value="CAG7835163.1"/>
    <property type="molecule type" value="Genomic_DNA"/>
</dbReference>
<feature type="chain" id="PRO_5035222880" evidence="2">
    <location>
        <begin position="24"/>
        <end position="225"/>
    </location>
</feature>
<feature type="region of interest" description="Disordered" evidence="1">
    <location>
        <begin position="105"/>
        <end position="150"/>
    </location>
</feature>
<evidence type="ECO:0000256" key="1">
    <source>
        <dbReference type="SAM" id="MobiDB-lite"/>
    </source>
</evidence>
<keyword evidence="4" id="KW-1185">Reference proteome</keyword>
<evidence type="ECO:0000313" key="4">
    <source>
        <dbReference type="Proteomes" id="UP000708208"/>
    </source>
</evidence>
<name>A0A8J2LNE9_9HEXA</name>
<dbReference type="AlphaFoldDB" id="A0A8J2LNE9"/>
<feature type="signal peptide" evidence="2">
    <location>
        <begin position="1"/>
        <end position="23"/>
    </location>
</feature>
<feature type="compositionally biased region" description="Low complexity" evidence="1">
    <location>
        <begin position="111"/>
        <end position="124"/>
    </location>
</feature>
<protein>
    <submittedName>
        <fullName evidence="3">Uncharacterized protein</fullName>
    </submittedName>
</protein>
<evidence type="ECO:0000313" key="3">
    <source>
        <dbReference type="EMBL" id="CAG7835163.1"/>
    </source>
</evidence>
<comment type="caution">
    <text evidence="3">The sequence shown here is derived from an EMBL/GenBank/DDBJ whole genome shotgun (WGS) entry which is preliminary data.</text>
</comment>
<accession>A0A8J2LNE9</accession>